<evidence type="ECO:0000313" key="1">
    <source>
        <dbReference type="EMBL" id="THG51545.1"/>
    </source>
</evidence>
<name>A0AC61S608_9BACT</name>
<gene>
    <name evidence="1" type="ORF">E5990_05955</name>
</gene>
<proteinExistence type="predicted"/>
<feature type="non-terminal residue" evidence="1">
    <location>
        <position position="1"/>
    </location>
</feature>
<reference evidence="1" key="1">
    <citation type="submission" date="2019-04" db="EMBL/GenBank/DDBJ databases">
        <title>Microbes associate with the intestines of laboratory mice.</title>
        <authorList>
            <person name="Navarre W."/>
            <person name="Wong E."/>
            <person name="Huang K.C."/>
            <person name="Tropini C."/>
            <person name="Ng K."/>
            <person name="Yu B."/>
        </authorList>
    </citation>
    <scope>NUCLEOTIDE SEQUENCE</scope>
    <source>
        <strain evidence="1">NM86_A22</strain>
    </source>
</reference>
<accession>A0AC61S608</accession>
<organism evidence="1 2">
    <name type="scientific">Muribaculum caecicola</name>
    <dbReference type="NCBI Taxonomy" id="3038144"/>
    <lineage>
        <taxon>Bacteria</taxon>
        <taxon>Pseudomonadati</taxon>
        <taxon>Bacteroidota</taxon>
        <taxon>Bacteroidia</taxon>
        <taxon>Bacteroidales</taxon>
        <taxon>Muribaculaceae</taxon>
        <taxon>Muribaculum</taxon>
    </lineage>
</organism>
<keyword evidence="2" id="KW-1185">Reference proteome</keyword>
<sequence>IGAAEAQSIAIRMEKIITPRPMTHDLFVSFAHAFGVKLKQIFIYKFEDGIFSSELTFADEERTVVLDARTSDAISLAMRTNAPIFTTKSILDETGFLMEEVGEASDDAGSEPDGDSALGKADETGFNHEPKLEQYTVEELERTLKKLIEAENYEQAAKVSEVLKRKRGE</sequence>
<comment type="caution">
    <text evidence="1">The sequence shown here is derived from an EMBL/GenBank/DDBJ whole genome shotgun (WGS) entry which is preliminary data.</text>
</comment>
<dbReference type="EMBL" id="SSTG01000059">
    <property type="protein sequence ID" value="THG51545.1"/>
    <property type="molecule type" value="Genomic_DNA"/>
</dbReference>
<dbReference type="Proteomes" id="UP000305401">
    <property type="component" value="Unassembled WGS sequence"/>
</dbReference>
<evidence type="ECO:0000313" key="2">
    <source>
        <dbReference type="Proteomes" id="UP000305401"/>
    </source>
</evidence>
<protein>
    <submittedName>
        <fullName evidence="1">Bifunctional nuclease family protein</fullName>
    </submittedName>
</protein>